<feature type="domain" description="PIN" evidence="1">
    <location>
        <begin position="3"/>
        <end position="134"/>
    </location>
</feature>
<dbReference type="RefSeq" id="WP_092046811.1">
    <property type="nucleotide sequence ID" value="NZ_FOQD01000001.1"/>
</dbReference>
<evidence type="ECO:0000313" key="3">
    <source>
        <dbReference type="Proteomes" id="UP000199518"/>
    </source>
</evidence>
<dbReference type="AlphaFoldDB" id="A0A1I3AVI7"/>
<dbReference type="Pfam" id="PF01850">
    <property type="entry name" value="PIN"/>
    <property type="match status" value="1"/>
</dbReference>
<proteinExistence type="predicted"/>
<dbReference type="Gene3D" id="3.40.50.1010">
    <property type="entry name" value="5'-nuclease"/>
    <property type="match status" value="1"/>
</dbReference>
<dbReference type="InterPro" id="IPR029060">
    <property type="entry name" value="PIN-like_dom_sf"/>
</dbReference>
<dbReference type="SUPFAM" id="SSF88723">
    <property type="entry name" value="PIN domain-like"/>
    <property type="match status" value="1"/>
</dbReference>
<gene>
    <name evidence="2" type="ORF">SAMN05421753_10181</name>
</gene>
<dbReference type="OrthoDB" id="291270at2"/>
<name>A0A1I3AVI7_9PLAN</name>
<protein>
    <submittedName>
        <fullName evidence="2">Predicted nucleic acid-binding protein, contains PIN domain</fullName>
    </submittedName>
</protein>
<keyword evidence="3" id="KW-1185">Reference proteome</keyword>
<dbReference type="Proteomes" id="UP000199518">
    <property type="component" value="Unassembled WGS sequence"/>
</dbReference>
<sequence length="150" mass="16745">MTILVDTNVLLRTARPDDPDHQVALASLAMLRESGHLLAIVPQCLYEYFVVATRPIQQNGLGLDSTEGISAVNQLLDLFRLYRDERGVFDAWKGLIAVHAVRGKPAHDARLVAAMSRHRISHLLTFNSADFRRYEPLISLVDPRSLTTAT</sequence>
<dbReference type="EMBL" id="FOQD01000001">
    <property type="protein sequence ID" value="SFH54087.1"/>
    <property type="molecule type" value="Genomic_DNA"/>
</dbReference>
<dbReference type="InterPro" id="IPR002716">
    <property type="entry name" value="PIN_dom"/>
</dbReference>
<accession>A0A1I3AVI7</accession>
<reference evidence="3" key="1">
    <citation type="submission" date="2016-10" db="EMBL/GenBank/DDBJ databases">
        <authorList>
            <person name="Varghese N."/>
            <person name="Submissions S."/>
        </authorList>
    </citation>
    <scope>NUCLEOTIDE SEQUENCE [LARGE SCALE GENOMIC DNA]</scope>
    <source>
        <strain evidence="3">DSM 26348</strain>
    </source>
</reference>
<evidence type="ECO:0000313" key="2">
    <source>
        <dbReference type="EMBL" id="SFH54087.1"/>
    </source>
</evidence>
<evidence type="ECO:0000259" key="1">
    <source>
        <dbReference type="Pfam" id="PF01850"/>
    </source>
</evidence>
<dbReference type="STRING" id="1576369.SAMN05421753_10181"/>
<organism evidence="2 3">
    <name type="scientific">Planctomicrobium piriforme</name>
    <dbReference type="NCBI Taxonomy" id="1576369"/>
    <lineage>
        <taxon>Bacteria</taxon>
        <taxon>Pseudomonadati</taxon>
        <taxon>Planctomycetota</taxon>
        <taxon>Planctomycetia</taxon>
        <taxon>Planctomycetales</taxon>
        <taxon>Planctomycetaceae</taxon>
        <taxon>Planctomicrobium</taxon>
    </lineage>
</organism>
<dbReference type="CDD" id="cd09854">
    <property type="entry name" value="PIN_VapC-like"/>
    <property type="match status" value="1"/>
</dbReference>